<reference evidence="1" key="1">
    <citation type="journal article" date="2016" name="Sci. Rep.">
        <title>Molecular characterization of firefly nuptial gifts: a multi-omics approach sheds light on postcopulatory sexual selection.</title>
        <authorList>
            <person name="Al-Wathiqui N."/>
            <person name="Fallon T.R."/>
            <person name="South A."/>
            <person name="Weng J.K."/>
            <person name="Lewis S.M."/>
        </authorList>
    </citation>
    <scope>NUCLEOTIDE SEQUENCE</scope>
</reference>
<proteinExistence type="predicted"/>
<name>A0A1Y1KHP7_PHOPY</name>
<evidence type="ECO:0000313" key="1">
    <source>
        <dbReference type="EMBL" id="JAV59921.1"/>
    </source>
</evidence>
<organism evidence="1">
    <name type="scientific">Photinus pyralis</name>
    <name type="common">Common eastern firefly</name>
    <name type="synonym">Lampyris pyralis</name>
    <dbReference type="NCBI Taxonomy" id="7054"/>
    <lineage>
        <taxon>Eukaryota</taxon>
        <taxon>Metazoa</taxon>
        <taxon>Ecdysozoa</taxon>
        <taxon>Arthropoda</taxon>
        <taxon>Hexapoda</taxon>
        <taxon>Insecta</taxon>
        <taxon>Pterygota</taxon>
        <taxon>Neoptera</taxon>
        <taxon>Endopterygota</taxon>
        <taxon>Coleoptera</taxon>
        <taxon>Polyphaga</taxon>
        <taxon>Elateriformia</taxon>
        <taxon>Elateroidea</taxon>
        <taxon>Lampyridae</taxon>
        <taxon>Lampyrinae</taxon>
        <taxon>Photinus</taxon>
    </lineage>
</organism>
<dbReference type="AlphaFoldDB" id="A0A1Y1KHP7"/>
<protein>
    <submittedName>
        <fullName evidence="1">Uncharacterized protein</fullName>
    </submittedName>
</protein>
<dbReference type="EMBL" id="GEZM01085858">
    <property type="protein sequence ID" value="JAV59921.1"/>
    <property type="molecule type" value="Transcribed_RNA"/>
</dbReference>
<accession>A0A1Y1KHP7</accession>
<sequence length="122" mass="13879">MEKVLDQFLRSEVLTRHPLHPQQQAYQQGKSTLRSLTYKLECACRPSSLLHRKTSLQGSLFVESKSVSLSEKPKDLIIKFNKASSCHQDFFGAVSECMFSSFCARMLQLTTSLLDYLKTVSN</sequence>